<dbReference type="AlphaFoldDB" id="A0A0W1R4Y3"/>
<dbReference type="Pfam" id="PF09844">
    <property type="entry name" value="DUF2071"/>
    <property type="match status" value="1"/>
</dbReference>
<organism evidence="1 2">
    <name type="scientific">Haloprofundus marisrubri</name>
    <dbReference type="NCBI Taxonomy" id="1514971"/>
    <lineage>
        <taxon>Archaea</taxon>
        <taxon>Methanobacteriati</taxon>
        <taxon>Methanobacteriota</taxon>
        <taxon>Stenosarchaea group</taxon>
        <taxon>Halobacteria</taxon>
        <taxon>Halobacteriales</taxon>
        <taxon>Haloferacaceae</taxon>
        <taxon>Haloprofundus</taxon>
    </lineage>
</organism>
<protein>
    <recommendedName>
        <fullName evidence="3">DUF2071 domain-containing protein</fullName>
    </recommendedName>
</protein>
<accession>A0A0W1R4Y3</accession>
<evidence type="ECO:0000313" key="2">
    <source>
        <dbReference type="Proteomes" id="UP000054387"/>
    </source>
</evidence>
<dbReference type="RefSeq" id="WP_058583347.1">
    <property type="nucleotide sequence ID" value="NZ_LOPU01000037.1"/>
</dbReference>
<reference evidence="1 2" key="1">
    <citation type="submission" date="2015-12" db="EMBL/GenBank/DDBJ databases">
        <title>Haloprofundus marisrubri gen. nov., sp. nov., an extremely halophilic archaeon isolated from the Discovery deep brine-seawater interface in the Red Sea.</title>
        <authorList>
            <person name="Zhang G."/>
            <person name="Stingl U."/>
            <person name="Rashid M."/>
        </authorList>
    </citation>
    <scope>NUCLEOTIDE SEQUENCE [LARGE SCALE GENOMIC DNA]</scope>
    <source>
        <strain evidence="1 2">SB9</strain>
    </source>
</reference>
<dbReference type="EMBL" id="LOPU01000037">
    <property type="protein sequence ID" value="KTG07920.1"/>
    <property type="molecule type" value="Genomic_DNA"/>
</dbReference>
<dbReference type="STRING" id="1514971.AUR64_01405"/>
<name>A0A0W1R4Y3_9EURY</name>
<keyword evidence="2" id="KW-1185">Reference proteome</keyword>
<dbReference type="Gene3D" id="2.40.400.10">
    <property type="entry name" value="Acetoacetate decarboxylase-like"/>
    <property type="match status" value="1"/>
</dbReference>
<dbReference type="OrthoDB" id="233478at2157"/>
<dbReference type="PANTHER" id="PTHR39186">
    <property type="entry name" value="DUF2071 FAMILY PROTEIN"/>
    <property type="match status" value="1"/>
</dbReference>
<proteinExistence type="predicted"/>
<evidence type="ECO:0000313" key="1">
    <source>
        <dbReference type="EMBL" id="KTG07920.1"/>
    </source>
</evidence>
<evidence type="ECO:0008006" key="3">
    <source>
        <dbReference type="Google" id="ProtNLM"/>
    </source>
</evidence>
<comment type="caution">
    <text evidence="1">The sequence shown here is derived from an EMBL/GenBank/DDBJ whole genome shotgun (WGS) entry which is preliminary data.</text>
</comment>
<gene>
    <name evidence="1" type="ORF">AUR64_01405</name>
</gene>
<sequence>MTTRSPALRSPLLTMTARNVLLAHWPVDPESIRRRVPYPLELAVRDETAWLSVVAFLADRLGVRGLSHLPGRTFPELRLQTYVRHRGHEGRYLFSVDAGDHLLAPLFRHSSAVPYVASDATFEYVDEGFRFRSDRRRVGAPSATFDATYAPKLDSLDAGDTELDRWLAEHGRVFGAAGGSLRSLDIHRNVPVFAPATATIDENELFAAAGLSGPDTEPLLRFCSSWPMRASMPLPVRA</sequence>
<dbReference type="SUPFAM" id="SSF160104">
    <property type="entry name" value="Acetoacetate decarboxylase-like"/>
    <property type="match status" value="1"/>
</dbReference>
<dbReference type="InterPro" id="IPR018644">
    <property type="entry name" value="DUF2071"/>
</dbReference>
<dbReference type="PANTHER" id="PTHR39186:SF1">
    <property type="entry name" value="DUF2071 DOMAIN-CONTAINING PROTEIN"/>
    <property type="match status" value="1"/>
</dbReference>
<dbReference type="Proteomes" id="UP000054387">
    <property type="component" value="Unassembled WGS sequence"/>
</dbReference>
<dbReference type="InterPro" id="IPR023375">
    <property type="entry name" value="ADC_dom_sf"/>
</dbReference>